<keyword evidence="1" id="KW-0472">Membrane</keyword>
<evidence type="ECO:0000313" key="3">
    <source>
        <dbReference type="Proteomes" id="UP001597104"/>
    </source>
</evidence>
<dbReference type="EMBL" id="JBHTIO010000008">
    <property type="protein sequence ID" value="MFD0896528.1"/>
    <property type="molecule type" value="Genomic_DNA"/>
</dbReference>
<keyword evidence="1" id="KW-0812">Transmembrane</keyword>
<name>A0ABW3E8C1_9LACO</name>
<accession>A0ABW3E8C1</accession>
<protein>
    <submittedName>
        <fullName evidence="2">Uncharacterized protein</fullName>
    </submittedName>
</protein>
<feature type="transmembrane region" description="Helical" evidence="1">
    <location>
        <begin position="43"/>
        <end position="67"/>
    </location>
</feature>
<evidence type="ECO:0000256" key="1">
    <source>
        <dbReference type="SAM" id="Phobius"/>
    </source>
</evidence>
<comment type="caution">
    <text evidence="2">The sequence shown here is derived from an EMBL/GenBank/DDBJ whole genome shotgun (WGS) entry which is preliminary data.</text>
</comment>
<keyword evidence="3" id="KW-1185">Reference proteome</keyword>
<organism evidence="2 3">
    <name type="scientific">Loigolactobacillus binensis</name>
    <dbReference type="NCBI Taxonomy" id="2559922"/>
    <lineage>
        <taxon>Bacteria</taxon>
        <taxon>Bacillati</taxon>
        <taxon>Bacillota</taxon>
        <taxon>Bacilli</taxon>
        <taxon>Lactobacillales</taxon>
        <taxon>Lactobacillaceae</taxon>
        <taxon>Loigolactobacillus</taxon>
    </lineage>
</organism>
<sequence>MSVNKFSTDLPTLRKQLEQVLPKPHVLKHALDMESIIADLITIIVWLGILVIAVIILFQGFLFFGFLE</sequence>
<dbReference type="Proteomes" id="UP001597104">
    <property type="component" value="Unassembled WGS sequence"/>
</dbReference>
<dbReference type="RefSeq" id="WP_137636919.1">
    <property type="nucleotide sequence ID" value="NZ_BJDN01000004.1"/>
</dbReference>
<evidence type="ECO:0000313" key="2">
    <source>
        <dbReference type="EMBL" id="MFD0896528.1"/>
    </source>
</evidence>
<proteinExistence type="predicted"/>
<reference evidence="3" key="1">
    <citation type="journal article" date="2019" name="Int. J. Syst. Evol. Microbiol.">
        <title>The Global Catalogue of Microorganisms (GCM) 10K type strain sequencing project: providing services to taxonomists for standard genome sequencing and annotation.</title>
        <authorList>
            <consortium name="The Broad Institute Genomics Platform"/>
            <consortium name="The Broad Institute Genome Sequencing Center for Infectious Disease"/>
            <person name="Wu L."/>
            <person name="Ma J."/>
        </authorList>
    </citation>
    <scope>NUCLEOTIDE SEQUENCE [LARGE SCALE GENOMIC DNA]</scope>
    <source>
        <strain evidence="3">CCM 8925</strain>
    </source>
</reference>
<gene>
    <name evidence="2" type="ORF">ACFQZ7_02070</name>
</gene>
<keyword evidence="1" id="KW-1133">Transmembrane helix</keyword>